<protein>
    <submittedName>
        <fullName evidence="5">Uncharacterized protein</fullName>
    </submittedName>
</protein>
<dbReference type="EMBL" id="QSII01000015">
    <property type="protein sequence ID" value="RHC84143.1"/>
    <property type="molecule type" value="Genomic_DNA"/>
</dbReference>
<evidence type="ECO:0000256" key="1">
    <source>
        <dbReference type="SAM" id="MobiDB-lite"/>
    </source>
</evidence>
<evidence type="ECO:0000313" key="2">
    <source>
        <dbReference type="EMBL" id="GKH71601.1"/>
    </source>
</evidence>
<dbReference type="Proteomes" id="UP000437446">
    <property type="component" value="Unassembled WGS sequence"/>
</dbReference>
<reference evidence="5 6" key="1">
    <citation type="submission" date="2018-08" db="EMBL/GenBank/DDBJ databases">
        <title>A genome reference for cultivated species of the human gut microbiota.</title>
        <authorList>
            <person name="Zou Y."/>
            <person name="Xue W."/>
            <person name="Luo G."/>
        </authorList>
    </citation>
    <scope>NUCLEOTIDE SEQUENCE [LARGE SCALE GENOMIC DNA]</scope>
    <source>
        <strain evidence="5 6">AM34-17</strain>
    </source>
</reference>
<evidence type="ECO:0000313" key="5">
    <source>
        <dbReference type="EMBL" id="RHC84143.1"/>
    </source>
</evidence>
<dbReference type="EMBL" id="WNCR01000002">
    <property type="protein sequence ID" value="MTU28583.1"/>
    <property type="molecule type" value="Genomic_DNA"/>
</dbReference>
<accession>A0A3R6GDY6</accession>
<evidence type="ECO:0000313" key="6">
    <source>
        <dbReference type="Proteomes" id="UP000286260"/>
    </source>
</evidence>
<evidence type="ECO:0000313" key="3">
    <source>
        <dbReference type="EMBL" id="MTU28583.1"/>
    </source>
</evidence>
<dbReference type="RefSeq" id="WP_082430206.1">
    <property type="nucleotide sequence ID" value="NZ_BAABZJ010000001.1"/>
</dbReference>
<dbReference type="EMBL" id="BQNZ01000001">
    <property type="protein sequence ID" value="GKH71601.1"/>
    <property type="molecule type" value="Genomic_DNA"/>
</dbReference>
<dbReference type="Proteomes" id="UP000448908">
    <property type="component" value="Unassembled WGS sequence"/>
</dbReference>
<reference evidence="7 8" key="2">
    <citation type="journal article" date="2019" name="Nat. Med.">
        <title>A library of human gut bacterial isolates paired with longitudinal multiomics data enables mechanistic microbiome research.</title>
        <authorList>
            <person name="Poyet M."/>
            <person name="Groussin M."/>
            <person name="Gibbons S.M."/>
            <person name="Avila-Pacheco J."/>
            <person name="Jiang X."/>
            <person name="Kearney S.M."/>
            <person name="Perrotta A.R."/>
            <person name="Berdy B."/>
            <person name="Zhao S."/>
            <person name="Lieberman T.D."/>
            <person name="Swanson P.K."/>
            <person name="Smith M."/>
            <person name="Roesemann S."/>
            <person name="Alexander J.E."/>
            <person name="Rich S.A."/>
            <person name="Livny J."/>
            <person name="Vlamakis H."/>
            <person name="Clish C."/>
            <person name="Bullock K."/>
            <person name="Deik A."/>
            <person name="Scott J."/>
            <person name="Pierce K.A."/>
            <person name="Xavier R.J."/>
            <person name="Alm E.J."/>
        </authorList>
    </citation>
    <scope>NUCLEOTIDE SEQUENCE [LARGE SCALE GENOMIC DNA]</scope>
    <source>
        <strain evidence="4 8">BIOML-A16</strain>
        <strain evidence="3 7">BIOML-A25</strain>
    </source>
</reference>
<evidence type="ECO:0000313" key="7">
    <source>
        <dbReference type="Proteomes" id="UP000437446"/>
    </source>
</evidence>
<evidence type="ECO:0000313" key="8">
    <source>
        <dbReference type="Proteomes" id="UP000448908"/>
    </source>
</evidence>
<gene>
    <name evidence="2" type="ORF">CE91St3_14640</name>
    <name evidence="5" type="ORF">DW828_11500</name>
    <name evidence="3" type="ORF">GMD66_05015</name>
    <name evidence="4" type="ORF">GMD92_05745</name>
</gene>
<dbReference type="EMBL" id="WNDA01000006">
    <property type="protein sequence ID" value="MTU68584.1"/>
    <property type="molecule type" value="Genomic_DNA"/>
</dbReference>
<evidence type="ECO:0000313" key="4">
    <source>
        <dbReference type="EMBL" id="MTU68584.1"/>
    </source>
</evidence>
<dbReference type="Proteomes" id="UP001055114">
    <property type="component" value="Unassembled WGS sequence"/>
</dbReference>
<organism evidence="5 6">
    <name type="scientific">Parabacteroides merdae</name>
    <dbReference type="NCBI Taxonomy" id="46503"/>
    <lineage>
        <taxon>Bacteria</taxon>
        <taxon>Pseudomonadati</taxon>
        <taxon>Bacteroidota</taxon>
        <taxon>Bacteroidia</taxon>
        <taxon>Bacteroidales</taxon>
        <taxon>Tannerellaceae</taxon>
        <taxon>Parabacteroides</taxon>
    </lineage>
</organism>
<dbReference type="AlphaFoldDB" id="A0A3R6GDY6"/>
<name>A0A3R6GDY6_9BACT</name>
<comment type="caution">
    <text evidence="5">The sequence shown here is derived from an EMBL/GenBank/DDBJ whole genome shotgun (WGS) entry which is preliminary data.</text>
</comment>
<proteinExistence type="predicted"/>
<sequence>MNVLETILSFLTTLARIIFPRRKRPVAGDDLCPCPLPEPPIPPLPVERGNGSNPRRSRSDSLPPLSPPPEADWLGLSGYTLMLAGGIGSLYKVLAG</sequence>
<dbReference type="Proteomes" id="UP000286260">
    <property type="component" value="Unassembled WGS sequence"/>
</dbReference>
<reference evidence="2" key="3">
    <citation type="submission" date="2022-01" db="EMBL/GenBank/DDBJ databases">
        <title>Novel bile acid biosynthetic pathways are enriched in the microbiome of centenarians.</title>
        <authorList>
            <person name="Sato Y."/>
            <person name="Atarashi K."/>
            <person name="Plichta R.D."/>
            <person name="Arai Y."/>
            <person name="Sasajima S."/>
            <person name="Kearney M.S."/>
            <person name="Suda W."/>
            <person name="Takeshita K."/>
            <person name="Sasaki T."/>
            <person name="Okamoto S."/>
            <person name="Skelly N.A."/>
            <person name="Okamura Y."/>
            <person name="Vlamakis H."/>
            <person name="Li Y."/>
            <person name="Tanoue T."/>
            <person name="Takei H."/>
            <person name="Nittono H."/>
            <person name="Narushima S."/>
            <person name="Irie J."/>
            <person name="Itoh H."/>
            <person name="Moriya K."/>
            <person name="Sugiura Y."/>
            <person name="Suematsu M."/>
            <person name="Moritoki N."/>
            <person name="Shibata S."/>
            <person name="Littman R.D."/>
            <person name="Fischbach A.M."/>
            <person name="Uwamino Y."/>
            <person name="Inoue T."/>
            <person name="Honda A."/>
            <person name="Hattori M."/>
            <person name="Murai T."/>
            <person name="Xavier J.R."/>
            <person name="Hirose N."/>
            <person name="Honda K."/>
        </authorList>
    </citation>
    <scope>NUCLEOTIDE SEQUENCE</scope>
    <source>
        <strain evidence="2">CE91-St3</strain>
    </source>
</reference>
<feature type="region of interest" description="Disordered" evidence="1">
    <location>
        <begin position="37"/>
        <end position="69"/>
    </location>
</feature>